<feature type="binding site" evidence="2">
    <location>
        <position position="10"/>
    </location>
    <ligand>
        <name>Co(2+)</name>
        <dbReference type="ChEBI" id="CHEBI:48828"/>
    </ligand>
</feature>
<dbReference type="Proteomes" id="UP000288388">
    <property type="component" value="Unassembled WGS sequence"/>
</dbReference>
<dbReference type="GO" id="GO:0016852">
    <property type="term" value="F:sirohydrochlorin cobaltochelatase activity"/>
    <property type="evidence" value="ECO:0007669"/>
    <property type="project" value="InterPro"/>
</dbReference>
<evidence type="ECO:0000256" key="3">
    <source>
        <dbReference type="PIRSR" id="PIRSR033579-3"/>
    </source>
</evidence>
<dbReference type="SUPFAM" id="SSF53800">
    <property type="entry name" value="Chelatase"/>
    <property type="match status" value="1"/>
</dbReference>
<name>A0A437UQ11_ENTAV</name>
<reference evidence="4 5" key="1">
    <citation type="submission" date="2018-12" db="EMBL/GenBank/DDBJ databases">
        <title>A novel vanA-carrying plasmid in a clinical isolate of Enterococcus avium.</title>
        <authorList>
            <person name="Bernasconi O.J."/>
            <person name="Luzzaro F."/>
            <person name="Endimiani A."/>
        </authorList>
    </citation>
    <scope>NUCLEOTIDE SEQUENCE [LARGE SCALE GENOMIC DNA]</scope>
    <source>
        <strain evidence="4 5">LC0559/18</strain>
    </source>
</reference>
<dbReference type="GO" id="GO:0019251">
    <property type="term" value="P:anaerobic cobalamin biosynthetic process"/>
    <property type="evidence" value="ECO:0007669"/>
    <property type="project" value="InterPro"/>
</dbReference>
<organism evidence="4 5">
    <name type="scientific">Enterococcus avium</name>
    <name type="common">Streptococcus avium</name>
    <dbReference type="NCBI Taxonomy" id="33945"/>
    <lineage>
        <taxon>Bacteria</taxon>
        <taxon>Bacillati</taxon>
        <taxon>Bacillota</taxon>
        <taxon>Bacilli</taxon>
        <taxon>Lactobacillales</taxon>
        <taxon>Enterococcaceae</taxon>
        <taxon>Enterococcus</taxon>
    </lineage>
</organism>
<dbReference type="InterPro" id="IPR010388">
    <property type="entry name" value="Anaerobic_Co-chelatase"/>
</dbReference>
<gene>
    <name evidence="4" type="ORF">EK398_12645</name>
</gene>
<dbReference type="EMBL" id="RYZS01000001">
    <property type="protein sequence ID" value="RVU95620.1"/>
    <property type="molecule type" value="Genomic_DNA"/>
</dbReference>
<protein>
    <submittedName>
        <fullName evidence="4">Sirohydrochlorin cobaltochelatase</fullName>
    </submittedName>
</protein>
<feature type="binding site" evidence="2">
    <location>
        <position position="205"/>
    </location>
    <ligand>
        <name>Co(2+)</name>
        <dbReference type="ChEBI" id="CHEBI:48828"/>
    </ligand>
</feature>
<dbReference type="RefSeq" id="WP_127979264.1">
    <property type="nucleotide sequence ID" value="NZ_JARPWG010000022.1"/>
</dbReference>
<feature type="binding site" evidence="2">
    <location>
        <begin position="200"/>
        <end position="201"/>
    </location>
    <ligand>
        <name>substrate</name>
    </ligand>
</feature>
<keyword evidence="3" id="KW-0479">Metal-binding</keyword>
<feature type="binding site" evidence="3">
    <location>
        <position position="145"/>
    </location>
    <ligand>
        <name>Co(2+)</name>
        <dbReference type="ChEBI" id="CHEBI:48828"/>
    </ligand>
</feature>
<dbReference type="PIRSF" id="PIRSF033579">
    <property type="entry name" value="Anaer_Co_chel"/>
    <property type="match status" value="1"/>
</dbReference>
<dbReference type="Gene3D" id="3.40.50.1400">
    <property type="match status" value="2"/>
</dbReference>
<dbReference type="AlphaFoldDB" id="A0A437UQ11"/>
<sequence length="260" mass="29494">MKPALIAVSFGTSYPETRKKTIGAVEEKLAEKYPDLDVFRAFTSNKVIKKIKEQENVTVLTVDQQMKKLITEGYKEIYVQPLHIIPGIEYSKALHQAMRYKNQLELVKVGKPLLSSIEDYQKVVAWLETMAADLDENEAVVLMGHGSQHSAFTVYACLDHMLLEKPIFICAVESYPEISLLIERLKNSRYKKIKLYPLMLVAGDHATNDMASDEEDSWKSQLEQAGFTVEAHLRGMGEFQEIQQQFCEHAAAMMEGSTND</sequence>
<evidence type="ECO:0000313" key="5">
    <source>
        <dbReference type="Proteomes" id="UP000288388"/>
    </source>
</evidence>
<dbReference type="Pfam" id="PF06180">
    <property type="entry name" value="CbiK"/>
    <property type="match status" value="1"/>
</dbReference>
<dbReference type="GO" id="GO:0046872">
    <property type="term" value="F:metal ion binding"/>
    <property type="evidence" value="ECO:0007669"/>
    <property type="project" value="UniProtKB-KW"/>
</dbReference>
<accession>A0A437UQ11</accession>
<evidence type="ECO:0000313" key="4">
    <source>
        <dbReference type="EMBL" id="RVU95620.1"/>
    </source>
</evidence>
<keyword evidence="3" id="KW-0170">Cobalt</keyword>
<feature type="active site" description="Proton acceptor" evidence="1">
    <location>
        <position position="145"/>
    </location>
</feature>
<comment type="caution">
    <text evidence="4">The sequence shown here is derived from an EMBL/GenBank/DDBJ whole genome shotgun (WGS) entry which is preliminary data.</text>
</comment>
<dbReference type="CDD" id="cd03412">
    <property type="entry name" value="CbiK_N"/>
    <property type="match status" value="1"/>
</dbReference>
<evidence type="ECO:0000256" key="2">
    <source>
        <dbReference type="PIRSR" id="PIRSR033579-2"/>
    </source>
</evidence>
<feature type="binding site" evidence="2">
    <location>
        <begin position="85"/>
        <end position="92"/>
    </location>
    <ligand>
        <name>substrate</name>
    </ligand>
</feature>
<evidence type="ECO:0000256" key="1">
    <source>
        <dbReference type="PIRSR" id="PIRSR033579-1"/>
    </source>
</evidence>
<feature type="binding site" evidence="3">
    <location>
        <position position="173"/>
    </location>
    <ligand>
        <name>Co(2+)</name>
        <dbReference type="ChEBI" id="CHEBI:48828"/>
    </ligand>
</feature>
<proteinExistence type="predicted"/>
<dbReference type="CDD" id="cd03413">
    <property type="entry name" value="CbiK_C"/>
    <property type="match status" value="1"/>
</dbReference>